<comment type="similarity">
    <text evidence="2">Belongs to the amino acid-polyamine-organocation (APC) superfamily. Spore germination protein (SGP) (TC 2.A.3.9) family.</text>
</comment>
<accession>A0A4R5K6B5</accession>
<evidence type="ECO:0000256" key="4">
    <source>
        <dbReference type="ARBA" id="ARBA00022544"/>
    </source>
</evidence>
<evidence type="ECO:0000256" key="6">
    <source>
        <dbReference type="ARBA" id="ARBA00022989"/>
    </source>
</evidence>
<feature type="transmembrane region" description="Helical" evidence="8">
    <location>
        <begin position="186"/>
        <end position="205"/>
    </location>
</feature>
<dbReference type="PANTHER" id="PTHR34975:SF2">
    <property type="entry name" value="SPORE GERMINATION PROTEIN A2"/>
    <property type="match status" value="1"/>
</dbReference>
<evidence type="ECO:0000256" key="2">
    <source>
        <dbReference type="ARBA" id="ARBA00007998"/>
    </source>
</evidence>
<feature type="transmembrane region" description="Helical" evidence="8">
    <location>
        <begin position="7"/>
        <end position="25"/>
    </location>
</feature>
<evidence type="ECO:0000256" key="3">
    <source>
        <dbReference type="ARBA" id="ARBA00022448"/>
    </source>
</evidence>
<dbReference type="Proteomes" id="UP000295636">
    <property type="component" value="Unassembled WGS sequence"/>
</dbReference>
<dbReference type="NCBIfam" id="TIGR00912">
    <property type="entry name" value="2A0309"/>
    <property type="match status" value="1"/>
</dbReference>
<feature type="transmembrane region" description="Helical" evidence="8">
    <location>
        <begin position="143"/>
        <end position="159"/>
    </location>
</feature>
<comment type="caution">
    <text evidence="9">The sequence shown here is derived from an EMBL/GenBank/DDBJ whole genome shotgun (WGS) entry which is preliminary data.</text>
</comment>
<dbReference type="Pfam" id="PF03845">
    <property type="entry name" value="Spore_permease"/>
    <property type="match status" value="1"/>
</dbReference>
<evidence type="ECO:0000256" key="8">
    <source>
        <dbReference type="SAM" id="Phobius"/>
    </source>
</evidence>
<reference evidence="9 10" key="1">
    <citation type="submission" date="2019-03" db="EMBL/GenBank/DDBJ databases">
        <title>This is whole genome sequence of Paenibacillus sp MS74 strain.</title>
        <authorList>
            <person name="Trinh H.N."/>
        </authorList>
    </citation>
    <scope>NUCLEOTIDE SEQUENCE [LARGE SCALE GENOMIC DNA]</scope>
    <source>
        <strain evidence="9 10">MS74</strain>
    </source>
</reference>
<evidence type="ECO:0000313" key="10">
    <source>
        <dbReference type="Proteomes" id="UP000295636"/>
    </source>
</evidence>
<dbReference type="GO" id="GO:0016020">
    <property type="term" value="C:membrane"/>
    <property type="evidence" value="ECO:0007669"/>
    <property type="project" value="UniProtKB-SubCell"/>
</dbReference>
<dbReference type="PANTHER" id="PTHR34975">
    <property type="entry name" value="SPORE GERMINATION PROTEIN A2"/>
    <property type="match status" value="1"/>
</dbReference>
<dbReference type="GO" id="GO:0009847">
    <property type="term" value="P:spore germination"/>
    <property type="evidence" value="ECO:0007669"/>
    <property type="project" value="InterPro"/>
</dbReference>
<feature type="transmembrane region" description="Helical" evidence="8">
    <location>
        <begin position="272"/>
        <end position="291"/>
    </location>
</feature>
<feature type="transmembrane region" description="Helical" evidence="8">
    <location>
        <begin position="332"/>
        <end position="353"/>
    </location>
</feature>
<feature type="transmembrane region" description="Helical" evidence="8">
    <location>
        <begin position="37"/>
        <end position="57"/>
    </location>
</feature>
<dbReference type="AlphaFoldDB" id="A0A4R5K6B5"/>
<keyword evidence="5 8" id="KW-0812">Transmembrane</keyword>
<keyword evidence="10" id="KW-1185">Reference proteome</keyword>
<feature type="transmembrane region" description="Helical" evidence="8">
    <location>
        <begin position="214"/>
        <end position="236"/>
    </location>
</feature>
<dbReference type="OrthoDB" id="1891864at2"/>
<name>A0A4R5K6B5_9BACL</name>
<keyword evidence="7 8" id="KW-0472">Membrane</keyword>
<comment type="subcellular location">
    <subcellularLocation>
        <location evidence="1">Membrane</location>
        <topology evidence="1">Multi-pass membrane protein</topology>
    </subcellularLocation>
</comment>
<keyword evidence="4" id="KW-0309">Germination</keyword>
<keyword evidence="6 8" id="KW-1133">Transmembrane helix</keyword>
<feature type="transmembrane region" description="Helical" evidence="8">
    <location>
        <begin position="69"/>
        <end position="92"/>
    </location>
</feature>
<gene>
    <name evidence="9" type="ORF">E1757_35225</name>
</gene>
<feature type="transmembrane region" description="Helical" evidence="8">
    <location>
        <begin position="303"/>
        <end position="320"/>
    </location>
</feature>
<feature type="transmembrane region" description="Helical" evidence="8">
    <location>
        <begin position="112"/>
        <end position="131"/>
    </location>
</feature>
<dbReference type="EMBL" id="SMRT01000041">
    <property type="protein sequence ID" value="TDF88594.1"/>
    <property type="molecule type" value="Genomic_DNA"/>
</dbReference>
<evidence type="ECO:0000256" key="5">
    <source>
        <dbReference type="ARBA" id="ARBA00022692"/>
    </source>
</evidence>
<organism evidence="9 10">
    <name type="scientific">Paenibacillus piri</name>
    <dbReference type="NCBI Taxonomy" id="2547395"/>
    <lineage>
        <taxon>Bacteria</taxon>
        <taxon>Bacillati</taxon>
        <taxon>Bacillota</taxon>
        <taxon>Bacilli</taxon>
        <taxon>Bacillales</taxon>
        <taxon>Paenibacillaceae</taxon>
        <taxon>Paenibacillus</taxon>
    </lineage>
</organism>
<evidence type="ECO:0000256" key="7">
    <source>
        <dbReference type="ARBA" id="ARBA00023136"/>
    </source>
</evidence>
<keyword evidence="3" id="KW-0813">Transport</keyword>
<protein>
    <submittedName>
        <fullName evidence="9">Uncharacterized protein</fullName>
    </submittedName>
</protein>
<proteinExistence type="inferred from homology"/>
<evidence type="ECO:0000256" key="1">
    <source>
        <dbReference type="ARBA" id="ARBA00004141"/>
    </source>
</evidence>
<sequence>MKISGYQMFWLVSLSSMIVISYLPIHLAAEQSRQDCWISILLGGMIMLAITWMMLRVCMQNKDKTLIGFLKDLLGTVIGKIIVIVYFLLWFMQMITTAKISVEFVNLVMLENTPMIIILLCLLFNVTYAVYRGGITAISRCSEIIGPIFVVILFVQLFLNPQDMDFNRILPIYADSGWFSILKGTFYSFNYLLDPSIILILFFFAENKRTASRAILWGTSLAILWGVLSTLVLLFITGPKMAAELIVPVYSLTKFVSILNFIQNIDAFYVPLWYFGAFIKLSVSLFIISYGISEWTGFKNWKLIACITTIVSIGFVIFGTHNIRFLHTQKNMFMIGLFYPFLYIVVPLILWMLGSIRLRRKASSVD</sequence>
<dbReference type="RefSeq" id="WP_133237103.1">
    <property type="nucleotide sequence ID" value="NZ_SMRT01000041.1"/>
</dbReference>
<evidence type="ECO:0000313" key="9">
    <source>
        <dbReference type="EMBL" id="TDF88594.1"/>
    </source>
</evidence>
<dbReference type="InterPro" id="IPR004761">
    <property type="entry name" value="Spore_GerAB"/>
</dbReference>